<protein>
    <submittedName>
        <fullName evidence="1">Uncharacterized protein</fullName>
    </submittedName>
</protein>
<evidence type="ECO:0000313" key="1">
    <source>
        <dbReference type="EMBL" id="SJZ65403.1"/>
    </source>
</evidence>
<proteinExistence type="predicted"/>
<sequence>MGRKRRREEYPEFSNNEYPTMMPQYSTMPKGMPGHGMGMYCYCVPYPMYDYGCGMPCPGAYMQNPYLGMENSYGYNPAYAPEYGYDPTINPAYNDINPLDLEVDENYPTVEEEE</sequence>
<organism evidence="1 2">
    <name type="scientific">Garciella nitratireducens DSM 15102</name>
    <dbReference type="NCBI Taxonomy" id="1121911"/>
    <lineage>
        <taxon>Bacteria</taxon>
        <taxon>Bacillati</taxon>
        <taxon>Bacillota</taxon>
        <taxon>Clostridia</taxon>
        <taxon>Eubacteriales</taxon>
        <taxon>Eubacteriaceae</taxon>
        <taxon>Garciella</taxon>
    </lineage>
</organism>
<reference evidence="1 2" key="1">
    <citation type="submission" date="2017-02" db="EMBL/GenBank/DDBJ databases">
        <authorList>
            <person name="Peterson S.W."/>
        </authorList>
    </citation>
    <scope>NUCLEOTIDE SEQUENCE [LARGE SCALE GENOMIC DNA]</scope>
    <source>
        <strain evidence="1 2">DSM 15102</strain>
    </source>
</reference>
<dbReference type="RefSeq" id="WP_087678739.1">
    <property type="nucleotide sequence ID" value="NZ_FUWV01000007.1"/>
</dbReference>
<dbReference type="Proteomes" id="UP000196365">
    <property type="component" value="Unassembled WGS sequence"/>
</dbReference>
<evidence type="ECO:0000313" key="2">
    <source>
        <dbReference type="Proteomes" id="UP000196365"/>
    </source>
</evidence>
<dbReference type="EMBL" id="FUWV01000007">
    <property type="protein sequence ID" value="SJZ65403.1"/>
    <property type="molecule type" value="Genomic_DNA"/>
</dbReference>
<name>A0A1T4MER4_9FIRM</name>
<keyword evidence="2" id="KW-1185">Reference proteome</keyword>
<gene>
    <name evidence="1" type="ORF">SAMN02745973_01304</name>
</gene>
<accession>A0A1T4MER4</accession>
<dbReference type="AlphaFoldDB" id="A0A1T4MER4"/>